<evidence type="ECO:0000313" key="2">
    <source>
        <dbReference type="EMBL" id="KAF6154655.1"/>
    </source>
</evidence>
<keyword evidence="1" id="KW-0472">Membrane</keyword>
<feature type="transmembrane region" description="Helical" evidence="1">
    <location>
        <begin position="146"/>
        <end position="165"/>
    </location>
</feature>
<evidence type="ECO:0000313" key="3">
    <source>
        <dbReference type="Proteomes" id="UP000541444"/>
    </source>
</evidence>
<organism evidence="2 3">
    <name type="scientific">Kingdonia uniflora</name>
    <dbReference type="NCBI Taxonomy" id="39325"/>
    <lineage>
        <taxon>Eukaryota</taxon>
        <taxon>Viridiplantae</taxon>
        <taxon>Streptophyta</taxon>
        <taxon>Embryophyta</taxon>
        <taxon>Tracheophyta</taxon>
        <taxon>Spermatophyta</taxon>
        <taxon>Magnoliopsida</taxon>
        <taxon>Ranunculales</taxon>
        <taxon>Circaeasteraceae</taxon>
        <taxon>Kingdonia</taxon>
    </lineage>
</organism>
<dbReference type="AlphaFoldDB" id="A0A7J7MIA5"/>
<reference evidence="2 3" key="1">
    <citation type="journal article" date="2020" name="IScience">
        <title>Genome Sequencing of the Endangered Kingdonia uniflora (Circaeasteraceae, Ranunculales) Reveals Potential Mechanisms of Evolutionary Specialization.</title>
        <authorList>
            <person name="Sun Y."/>
            <person name="Deng T."/>
            <person name="Zhang A."/>
            <person name="Moore M.J."/>
            <person name="Landis J.B."/>
            <person name="Lin N."/>
            <person name="Zhang H."/>
            <person name="Zhang X."/>
            <person name="Huang J."/>
            <person name="Zhang X."/>
            <person name="Sun H."/>
            <person name="Wang H."/>
        </authorList>
    </citation>
    <scope>NUCLEOTIDE SEQUENCE [LARGE SCALE GENOMIC DNA]</scope>
    <source>
        <strain evidence="2">TB1705</strain>
        <tissue evidence="2">Leaf</tissue>
    </source>
</reference>
<dbReference type="Proteomes" id="UP000541444">
    <property type="component" value="Unassembled WGS sequence"/>
</dbReference>
<dbReference type="PANTHER" id="PTHR37204">
    <property type="entry name" value="TRANSMEMBRANE PROTEIN"/>
    <property type="match status" value="1"/>
</dbReference>
<sequence length="346" mass="39189">MVIRVRNLWIHRKPRILIWISSLILFILGFQMALRNSSENNRFIDSVPTISNSEQRSMLYDKMGRDLEEKGAVFLEGGETSQSLSLSDMFSLKDGIVTPILRVVTAADPPVRANVLYLSPEFAVPISQAVRSIFLPYFDRVGKVDLAFSFRVVTFVYLSFFLFPYKTAIWFQNSSLYHFSMFHASHHIVDVPASEDEIKAEANAVKAVAELLCPLKIVLDRVLLTSTGVLLGCWQVTLGTDPITIRAHLRNALPRAPEKQLYDPALLHTSFARILGHSKLSSKEKTKDANQLKFFQDLVARLNNQVRGYEAVVSELWYVEEFDVLALALNGRINARRFYLGCSNTT</sequence>
<dbReference type="PANTHER" id="PTHR37204:SF1">
    <property type="entry name" value="TRANSMEMBRANE PROTEIN"/>
    <property type="match status" value="1"/>
</dbReference>
<protein>
    <submittedName>
        <fullName evidence="2">Uncharacterized protein</fullName>
    </submittedName>
</protein>
<feature type="transmembrane region" description="Helical" evidence="1">
    <location>
        <begin position="16"/>
        <end position="34"/>
    </location>
</feature>
<keyword evidence="1" id="KW-1133">Transmembrane helix</keyword>
<gene>
    <name evidence="2" type="ORF">GIB67_000539</name>
</gene>
<comment type="caution">
    <text evidence="2">The sequence shown here is derived from an EMBL/GenBank/DDBJ whole genome shotgun (WGS) entry which is preliminary data.</text>
</comment>
<keyword evidence="1" id="KW-0812">Transmembrane</keyword>
<dbReference type="OrthoDB" id="119121at2759"/>
<proteinExistence type="predicted"/>
<evidence type="ECO:0000256" key="1">
    <source>
        <dbReference type="SAM" id="Phobius"/>
    </source>
</evidence>
<name>A0A7J7MIA5_9MAGN</name>
<dbReference type="EMBL" id="JACGCM010001471">
    <property type="protein sequence ID" value="KAF6154655.1"/>
    <property type="molecule type" value="Genomic_DNA"/>
</dbReference>
<accession>A0A7J7MIA5</accession>
<keyword evidence="3" id="KW-1185">Reference proteome</keyword>